<sequence>MIKETTEYIVPDIQGKKQAYVQQLKILSSNESQRM</sequence>
<protein>
    <submittedName>
        <fullName evidence="1">Uncharacterized protein</fullName>
    </submittedName>
</protein>
<dbReference type="EMBL" id="GGEC01065354">
    <property type="protein sequence ID" value="MBX45838.1"/>
    <property type="molecule type" value="Transcribed_RNA"/>
</dbReference>
<reference evidence="1" key="1">
    <citation type="submission" date="2018-02" db="EMBL/GenBank/DDBJ databases">
        <title>Rhizophora mucronata_Transcriptome.</title>
        <authorList>
            <person name="Meera S.P."/>
            <person name="Sreeshan A."/>
            <person name="Augustine A."/>
        </authorList>
    </citation>
    <scope>NUCLEOTIDE SEQUENCE</scope>
    <source>
        <tissue evidence="1">Leaf</tissue>
    </source>
</reference>
<evidence type="ECO:0000313" key="1">
    <source>
        <dbReference type="EMBL" id="MBX45838.1"/>
    </source>
</evidence>
<proteinExistence type="predicted"/>
<accession>A0A2P2NTI5</accession>
<name>A0A2P2NTI5_RHIMU</name>
<dbReference type="AlphaFoldDB" id="A0A2P2NTI5"/>
<organism evidence="1">
    <name type="scientific">Rhizophora mucronata</name>
    <name type="common">Asiatic mangrove</name>
    <dbReference type="NCBI Taxonomy" id="61149"/>
    <lineage>
        <taxon>Eukaryota</taxon>
        <taxon>Viridiplantae</taxon>
        <taxon>Streptophyta</taxon>
        <taxon>Embryophyta</taxon>
        <taxon>Tracheophyta</taxon>
        <taxon>Spermatophyta</taxon>
        <taxon>Magnoliopsida</taxon>
        <taxon>eudicotyledons</taxon>
        <taxon>Gunneridae</taxon>
        <taxon>Pentapetalae</taxon>
        <taxon>rosids</taxon>
        <taxon>fabids</taxon>
        <taxon>Malpighiales</taxon>
        <taxon>Rhizophoraceae</taxon>
        <taxon>Rhizophora</taxon>
    </lineage>
</organism>